<feature type="repeat" description="TPR" evidence="6">
    <location>
        <begin position="248"/>
        <end position="281"/>
    </location>
</feature>
<evidence type="ECO:0000256" key="4">
    <source>
        <dbReference type="ARBA" id="ARBA00022859"/>
    </source>
</evidence>
<feature type="repeat" description="TPR" evidence="6">
    <location>
        <begin position="429"/>
        <end position="462"/>
    </location>
</feature>
<dbReference type="AlphaFoldDB" id="A0A7K9UVC4"/>
<name>A0A7K9UVC4_ANSSE</name>
<dbReference type="GO" id="GO:0005829">
    <property type="term" value="C:cytosol"/>
    <property type="evidence" value="ECO:0007669"/>
    <property type="project" value="TreeGrafter"/>
</dbReference>
<dbReference type="Gene3D" id="1.25.40.10">
    <property type="entry name" value="Tetratricopeptide repeat domain"/>
    <property type="match status" value="4"/>
</dbReference>
<gene>
    <name evidence="7" type="primary">Ifit5</name>
    <name evidence="7" type="ORF">ANSSEM_R14136</name>
</gene>
<evidence type="ECO:0000256" key="1">
    <source>
        <dbReference type="ARBA" id="ARBA00022588"/>
    </source>
</evidence>
<dbReference type="OrthoDB" id="10043504at2759"/>
<dbReference type="InterPro" id="IPR011990">
    <property type="entry name" value="TPR-like_helical_dom_sf"/>
</dbReference>
<evidence type="ECO:0000256" key="5">
    <source>
        <dbReference type="ARBA" id="ARBA00038336"/>
    </source>
</evidence>
<keyword evidence="4" id="KW-0391">Immunity</keyword>
<keyword evidence="1" id="KW-0399">Innate immunity</keyword>
<feature type="repeat" description="TPR" evidence="6">
    <location>
        <begin position="332"/>
        <end position="365"/>
    </location>
</feature>
<dbReference type="PANTHER" id="PTHR10271">
    <property type="entry name" value="INTERFERON-INDUCED PROTEIN WITH TETRATRICOPEPTIDE REPEATS"/>
    <property type="match status" value="1"/>
</dbReference>
<protein>
    <submittedName>
        <fullName evidence="7">IFIT5 protein</fullName>
    </submittedName>
</protein>
<accession>A0A7K9UVC4</accession>
<evidence type="ECO:0000256" key="2">
    <source>
        <dbReference type="ARBA" id="ARBA00022737"/>
    </source>
</evidence>
<organism evidence="7 8">
    <name type="scientific">Anseranas semipalmata</name>
    <name type="common">Magpie goose</name>
    <name type="synonym">Anas semipalmata</name>
    <dbReference type="NCBI Taxonomy" id="8851"/>
    <lineage>
        <taxon>Eukaryota</taxon>
        <taxon>Metazoa</taxon>
        <taxon>Chordata</taxon>
        <taxon>Craniata</taxon>
        <taxon>Vertebrata</taxon>
        <taxon>Euteleostomi</taxon>
        <taxon>Archelosauria</taxon>
        <taxon>Archosauria</taxon>
        <taxon>Dinosauria</taxon>
        <taxon>Saurischia</taxon>
        <taxon>Theropoda</taxon>
        <taxon>Coelurosauria</taxon>
        <taxon>Aves</taxon>
        <taxon>Neognathae</taxon>
        <taxon>Galloanserae</taxon>
        <taxon>Anseriformes</taxon>
        <taxon>Anseranatidae</taxon>
        <taxon>Anseranas</taxon>
    </lineage>
</organism>
<evidence type="ECO:0000313" key="7">
    <source>
        <dbReference type="EMBL" id="NXI63351.1"/>
    </source>
</evidence>
<feature type="non-terminal residue" evidence="7">
    <location>
        <position position="476"/>
    </location>
</feature>
<dbReference type="GO" id="GO:0045087">
    <property type="term" value="P:innate immune response"/>
    <property type="evidence" value="ECO:0007669"/>
    <property type="project" value="UniProtKB-KW"/>
</dbReference>
<comment type="caution">
    <text evidence="7">The sequence shown here is derived from an EMBL/GenBank/DDBJ whole genome shotgun (WGS) entry which is preliminary data.</text>
</comment>
<dbReference type="Pfam" id="PF13181">
    <property type="entry name" value="TPR_8"/>
    <property type="match status" value="1"/>
</dbReference>
<dbReference type="Pfam" id="PF00515">
    <property type="entry name" value="TPR_1"/>
    <property type="match status" value="1"/>
</dbReference>
<comment type="similarity">
    <text evidence="5">Belongs to the IFIT family.</text>
</comment>
<feature type="non-terminal residue" evidence="7">
    <location>
        <position position="1"/>
    </location>
</feature>
<dbReference type="SMART" id="SM00028">
    <property type="entry name" value="TPR"/>
    <property type="match status" value="7"/>
</dbReference>
<dbReference type="PROSITE" id="PS50005">
    <property type="entry name" value="TPR"/>
    <property type="match status" value="3"/>
</dbReference>
<dbReference type="Proteomes" id="UP000567872">
    <property type="component" value="Unassembled WGS sequence"/>
</dbReference>
<keyword evidence="2" id="KW-0677">Repeat</keyword>
<keyword evidence="8" id="KW-1185">Reference proteome</keyword>
<dbReference type="FunFam" id="1.25.40.10:FF:000036">
    <property type="entry name" value="interferon-induced protein with tetratricopeptide repeats 5"/>
    <property type="match status" value="1"/>
</dbReference>
<evidence type="ECO:0000256" key="6">
    <source>
        <dbReference type="PROSITE-ProRule" id="PRU00339"/>
    </source>
</evidence>
<proteinExistence type="inferred from homology"/>
<dbReference type="InterPro" id="IPR019734">
    <property type="entry name" value="TPR_rpt"/>
</dbReference>
<dbReference type="SUPFAM" id="SSF48452">
    <property type="entry name" value="TPR-like"/>
    <property type="match status" value="3"/>
</dbReference>
<dbReference type="PANTHER" id="PTHR10271:SF0">
    <property type="entry name" value="INTERFERON-INDUCED PROTEIN WITH TETRATRICOPEPTIDE REPEATS 5"/>
    <property type="match status" value="1"/>
</dbReference>
<dbReference type="EMBL" id="VXAA01001160">
    <property type="protein sequence ID" value="NXI63351.1"/>
    <property type="molecule type" value="Genomic_DNA"/>
</dbReference>
<evidence type="ECO:0000256" key="3">
    <source>
        <dbReference type="ARBA" id="ARBA00022803"/>
    </source>
</evidence>
<evidence type="ECO:0000313" key="8">
    <source>
        <dbReference type="Proteomes" id="UP000567872"/>
    </source>
</evidence>
<sequence>STISKNSLKNSLMHLECYFTWTLLKEDVDLDNLEDSIGDQIDVGCYEKVKNYNLLSYVCHLKHSNEEALENLRKAEELIQKYHPNEIDKKSLVTWGNYAWIYYYMDRYKEAQAYLSKVENSCKNLANTAQLKIQLPEIYAEQGWALLKFGRKYYNSAKECFEKALSKEPNNPEFNAGYAIATYRLEEISYRSHEEANSSLEPLKRAVELNQTDTSLMALLALKLQDLHQVEEGERYIEKAMQKTPNLPYFLRYAAKFYRKKGEVDKALEILQTALAVTPKSTFLRHQIGLCYRAKLRQLNRTRYSPRDQVEMLIQMCILHFKAVVDKKPKFFTAHTDLAIMYAKAKMYQEAEEIFQKAFRINTLTSDEKQLLLYQYGYFQHYSKKSESEAIRYYTEGLKIGKDSYGRDMCKTALKQLLENRIQRGSRDEADFGTLGLIHQLDGEKRKAIECYEKAIEHNPDNEEYLSALYELRLSL</sequence>
<dbReference type="Pfam" id="PF13176">
    <property type="entry name" value="TPR_7"/>
    <property type="match status" value="1"/>
</dbReference>
<keyword evidence="3 6" id="KW-0802">TPR repeat</keyword>
<dbReference type="GO" id="GO:0051607">
    <property type="term" value="P:defense response to virus"/>
    <property type="evidence" value="ECO:0007669"/>
    <property type="project" value="TreeGrafter"/>
</dbReference>
<reference evidence="7 8" key="1">
    <citation type="submission" date="2019-09" db="EMBL/GenBank/DDBJ databases">
        <title>Bird 10,000 Genomes (B10K) Project - Family phase.</title>
        <authorList>
            <person name="Zhang G."/>
        </authorList>
    </citation>
    <scope>NUCLEOTIDE SEQUENCE [LARGE SCALE GENOMIC DNA]</scope>
    <source>
        <strain evidence="7">B10K-DU-001-57</strain>
        <tissue evidence="7">Muscle</tissue>
    </source>
</reference>